<keyword evidence="4" id="KW-0804">Transcription</keyword>
<dbReference type="AlphaFoldDB" id="A0A072VCV8"/>
<dbReference type="InterPro" id="IPR055294">
    <property type="entry name" value="FBL60-like"/>
</dbReference>
<evidence type="ECO:0000256" key="3">
    <source>
        <dbReference type="ARBA" id="ARBA00023125"/>
    </source>
</evidence>
<dbReference type="GO" id="GO:0003700">
    <property type="term" value="F:DNA-binding transcription factor activity"/>
    <property type="evidence" value="ECO:0007669"/>
    <property type="project" value="InterPro"/>
</dbReference>
<dbReference type="Pfam" id="PF00646">
    <property type="entry name" value="F-box"/>
    <property type="match status" value="1"/>
</dbReference>
<organism evidence="8 10">
    <name type="scientific">Medicago truncatula</name>
    <name type="common">Barrel medic</name>
    <name type="synonym">Medicago tribuloides</name>
    <dbReference type="NCBI Taxonomy" id="3880"/>
    <lineage>
        <taxon>Eukaryota</taxon>
        <taxon>Viridiplantae</taxon>
        <taxon>Streptophyta</taxon>
        <taxon>Embryophyta</taxon>
        <taxon>Tracheophyta</taxon>
        <taxon>Spermatophyta</taxon>
        <taxon>Magnoliopsida</taxon>
        <taxon>eudicotyledons</taxon>
        <taxon>Gunneridae</taxon>
        <taxon>Pentapetalae</taxon>
        <taxon>rosids</taxon>
        <taxon>fabids</taxon>
        <taxon>Fabales</taxon>
        <taxon>Fabaceae</taxon>
        <taxon>Papilionoideae</taxon>
        <taxon>50 kb inversion clade</taxon>
        <taxon>NPAAA clade</taxon>
        <taxon>Hologalegina</taxon>
        <taxon>IRL clade</taxon>
        <taxon>Trifolieae</taxon>
        <taxon>Medicago</taxon>
    </lineage>
</organism>
<evidence type="ECO:0000256" key="4">
    <source>
        <dbReference type="ARBA" id="ARBA00023163"/>
    </source>
</evidence>
<dbReference type="PROSITE" id="PS50181">
    <property type="entry name" value="FBOX"/>
    <property type="match status" value="1"/>
</dbReference>
<dbReference type="SUPFAM" id="SSF57959">
    <property type="entry name" value="Leucine zipper domain"/>
    <property type="match status" value="1"/>
</dbReference>
<dbReference type="InterPro" id="IPR045314">
    <property type="entry name" value="bZIP_plant_GBF1"/>
</dbReference>
<keyword evidence="3" id="KW-0238">DNA-binding</keyword>
<dbReference type="InterPro" id="IPR013101">
    <property type="entry name" value="LRR_PRU1-like"/>
</dbReference>
<dbReference type="PROSITE" id="PS00036">
    <property type="entry name" value="BZIP_BASIC"/>
    <property type="match status" value="1"/>
</dbReference>
<dbReference type="InterPro" id="IPR001810">
    <property type="entry name" value="F-box_dom"/>
</dbReference>
<dbReference type="Gene3D" id="1.20.1280.50">
    <property type="match status" value="1"/>
</dbReference>
<dbReference type="InterPro" id="IPR046347">
    <property type="entry name" value="bZIP_sf"/>
</dbReference>
<name>A0A072VCV8_MEDTR</name>
<reference evidence="9" key="3">
    <citation type="submission" date="2015-04" db="UniProtKB">
        <authorList>
            <consortium name="EnsemblPlants"/>
        </authorList>
    </citation>
    <scope>IDENTIFICATION</scope>
    <source>
        <strain evidence="9">cv. Jemalong A17</strain>
    </source>
</reference>
<proteinExistence type="predicted"/>
<evidence type="ECO:0000313" key="10">
    <source>
        <dbReference type="Proteomes" id="UP000002051"/>
    </source>
</evidence>
<protein>
    <submittedName>
        <fullName evidence="8">BZIP transcription factor</fullName>
    </submittedName>
</protein>
<dbReference type="EMBL" id="CM001219">
    <property type="protein sequence ID" value="KEH36000.1"/>
    <property type="molecule type" value="Genomic_DNA"/>
</dbReference>
<dbReference type="InterPro" id="IPR032675">
    <property type="entry name" value="LRR_dom_sf"/>
</dbReference>
<dbReference type="PANTHER" id="PTHR31293">
    <property type="entry name" value="RNI-LIKE SUPERFAMILY PROTEIN"/>
    <property type="match status" value="1"/>
</dbReference>
<dbReference type="Proteomes" id="UP000002051">
    <property type="component" value="Chromosome 3"/>
</dbReference>
<dbReference type="PROSITE" id="PS50217">
    <property type="entry name" value="BZIP"/>
    <property type="match status" value="1"/>
</dbReference>
<dbReference type="SMART" id="SM00338">
    <property type="entry name" value="BRLZ"/>
    <property type="match status" value="1"/>
</dbReference>
<dbReference type="SMART" id="SM00256">
    <property type="entry name" value="FBOX"/>
    <property type="match status" value="1"/>
</dbReference>
<dbReference type="CDD" id="cd22160">
    <property type="entry name" value="F-box_AtFBL13-like"/>
    <property type="match status" value="1"/>
</dbReference>
<dbReference type="InterPro" id="IPR004827">
    <property type="entry name" value="bZIP"/>
</dbReference>
<keyword evidence="10" id="KW-1185">Reference proteome</keyword>
<dbReference type="GO" id="GO:0005634">
    <property type="term" value="C:nucleus"/>
    <property type="evidence" value="ECO:0007669"/>
    <property type="project" value="UniProtKB-SubCell"/>
</dbReference>
<evidence type="ECO:0000259" key="7">
    <source>
        <dbReference type="PROSITE" id="PS50217"/>
    </source>
</evidence>
<dbReference type="Gene3D" id="3.80.10.10">
    <property type="entry name" value="Ribonuclease Inhibitor"/>
    <property type="match status" value="1"/>
</dbReference>
<evidence type="ECO:0000313" key="8">
    <source>
        <dbReference type="EMBL" id="KEH36000.1"/>
    </source>
</evidence>
<accession>A0A072VCV8</accession>
<dbReference type="SUPFAM" id="SSF52058">
    <property type="entry name" value="L domain-like"/>
    <property type="match status" value="1"/>
</dbReference>
<dbReference type="InterPro" id="IPR053781">
    <property type="entry name" value="F-box_AtFBL13-like"/>
</dbReference>
<dbReference type="HOGENOM" id="CLU_367781_0_0_1"/>
<comment type="subcellular location">
    <subcellularLocation>
        <location evidence="1">Nucleus</location>
    </subcellularLocation>
</comment>
<keyword evidence="5" id="KW-0539">Nucleus</keyword>
<dbReference type="InterPro" id="IPR036047">
    <property type="entry name" value="F-box-like_dom_sf"/>
</dbReference>
<feature type="domain" description="BZIP" evidence="7">
    <location>
        <begin position="633"/>
        <end position="679"/>
    </location>
</feature>
<evidence type="ECO:0000256" key="5">
    <source>
        <dbReference type="ARBA" id="ARBA00023242"/>
    </source>
</evidence>
<evidence type="ECO:0000256" key="2">
    <source>
        <dbReference type="ARBA" id="ARBA00023015"/>
    </source>
</evidence>
<feature type="domain" description="F-box" evidence="6">
    <location>
        <begin position="12"/>
        <end position="65"/>
    </location>
</feature>
<evidence type="ECO:0000256" key="1">
    <source>
        <dbReference type="ARBA" id="ARBA00004123"/>
    </source>
</evidence>
<dbReference type="SUPFAM" id="SSF81383">
    <property type="entry name" value="F-box domain"/>
    <property type="match status" value="1"/>
</dbReference>
<reference evidence="8 10" key="2">
    <citation type="journal article" date="2014" name="BMC Genomics">
        <title>An improved genome release (version Mt4.0) for the model legume Medicago truncatula.</title>
        <authorList>
            <person name="Tang H."/>
            <person name="Krishnakumar V."/>
            <person name="Bidwell S."/>
            <person name="Rosen B."/>
            <person name="Chan A."/>
            <person name="Zhou S."/>
            <person name="Gentzbittel L."/>
            <person name="Childs K.L."/>
            <person name="Yandell M."/>
            <person name="Gundlach H."/>
            <person name="Mayer K.F."/>
            <person name="Schwartz D.C."/>
            <person name="Town C.D."/>
        </authorList>
    </citation>
    <scope>GENOME REANNOTATION</scope>
    <source>
        <strain evidence="8">A17</strain>
        <strain evidence="9 10">cv. Jemalong A17</strain>
    </source>
</reference>
<evidence type="ECO:0000259" key="6">
    <source>
        <dbReference type="PROSITE" id="PS50181"/>
    </source>
</evidence>
<keyword evidence="2" id="KW-0805">Transcription regulation</keyword>
<dbReference type="EnsemblPlants" id="KEH36000">
    <property type="protein sequence ID" value="KEH36000"/>
    <property type="gene ID" value="MTR_3g110010"/>
</dbReference>
<dbReference type="GO" id="GO:0003677">
    <property type="term" value="F:DNA binding"/>
    <property type="evidence" value="ECO:0007669"/>
    <property type="project" value="UniProtKB-KW"/>
</dbReference>
<dbReference type="PANTHER" id="PTHR31293:SF16">
    <property type="entry name" value="RNI-LIKE SUPERFAMILY PROTEIN"/>
    <property type="match status" value="1"/>
</dbReference>
<dbReference type="Gene3D" id="1.20.5.170">
    <property type="match status" value="1"/>
</dbReference>
<dbReference type="Pfam" id="PF00170">
    <property type="entry name" value="bZIP_1"/>
    <property type="match status" value="1"/>
</dbReference>
<sequence>MSRRLRISFRRKDRISDLPDTLLHEILSFLPTKDAAATTILSKRWNPLFLSQLMLRFDDHSFTDHFAFRKFFYSFMSMRDKSLPILSFQLNCRYSFIDKNDFNNLVYAAITSGVENLSINLCHLNETTLPSFILTSKTLTSLKLKRVTLNEVPFVDLPSLKVLHLESVTFTCPEYLMKLLSSCPILEKLEANDSITTTFFKVIGRDRGEFIKCRYSETILPSFILTTKTLTQLKLKRITLNQVPFVDLPLLKVLHLESVSFTYYWYITTLLSGCPVLEELEAKDVIVTRRCMVIRTGREVLNLSNLVRANISNGLLEFDWLYNVNLLRIQETVPVYLHGMFPNLTHLELIFNFMPIFASLKWNCLMKQLLPNFPKLQTLIIRESTKHHDNSECRIRRDKYKAPNVHGVVIFVPKDFSHHMSTFIYLNDIACNSSSLKLVTNKSETLFILDLEIVCLRTITYPLIFTIYAKSCYDFLETKCACGCVWDRLKVAHVRLLVDSTYATNAIAVHISLPPREHHISVIWLKIPTKAEETAPKDVYRKRKSCRPSPSDRVARETMTGVQEDRISPFSADEKEQVCRGISSKKKSVVEWICLQPLKDESIRFISDIKFSLTLLCSRHCLLCVLMNQFPLRKVSNPKSARRSRRRKQAHLFELESQVGKLKLENATLYKQFTDASQQFHEADTNNQVLKSDVEALRAKVKLVKHIVTRSSFITSLNNQFLHNQCQMSTPPQLNTTTSIRCMPHVSPTINVQQGNSA</sequence>
<evidence type="ECO:0000313" key="9">
    <source>
        <dbReference type="EnsemblPlants" id="KEH36000"/>
    </source>
</evidence>
<dbReference type="CDD" id="cd14702">
    <property type="entry name" value="bZIP_plant_GBF1"/>
    <property type="match status" value="1"/>
</dbReference>
<reference evidence="8 10" key="1">
    <citation type="journal article" date="2011" name="Nature">
        <title>The Medicago genome provides insight into the evolution of rhizobial symbioses.</title>
        <authorList>
            <person name="Young N.D."/>
            <person name="Debelle F."/>
            <person name="Oldroyd G.E."/>
            <person name="Geurts R."/>
            <person name="Cannon S.B."/>
            <person name="Udvardi M.K."/>
            <person name="Benedito V.A."/>
            <person name="Mayer K.F."/>
            <person name="Gouzy J."/>
            <person name="Schoof H."/>
            <person name="Van de Peer Y."/>
            <person name="Proost S."/>
            <person name="Cook D.R."/>
            <person name="Meyers B.C."/>
            <person name="Spannagl M."/>
            <person name="Cheung F."/>
            <person name="De Mita S."/>
            <person name="Krishnakumar V."/>
            <person name="Gundlach H."/>
            <person name="Zhou S."/>
            <person name="Mudge J."/>
            <person name="Bharti A.K."/>
            <person name="Murray J.D."/>
            <person name="Naoumkina M.A."/>
            <person name="Rosen B."/>
            <person name="Silverstein K.A."/>
            <person name="Tang H."/>
            <person name="Rombauts S."/>
            <person name="Zhao P.X."/>
            <person name="Zhou P."/>
            <person name="Barbe V."/>
            <person name="Bardou P."/>
            <person name="Bechner M."/>
            <person name="Bellec A."/>
            <person name="Berger A."/>
            <person name="Berges H."/>
            <person name="Bidwell S."/>
            <person name="Bisseling T."/>
            <person name="Choisne N."/>
            <person name="Couloux A."/>
            <person name="Denny R."/>
            <person name="Deshpande S."/>
            <person name="Dai X."/>
            <person name="Doyle J.J."/>
            <person name="Dudez A.M."/>
            <person name="Farmer A.D."/>
            <person name="Fouteau S."/>
            <person name="Franken C."/>
            <person name="Gibelin C."/>
            <person name="Gish J."/>
            <person name="Goldstein S."/>
            <person name="Gonzalez A.J."/>
            <person name="Green P.J."/>
            <person name="Hallab A."/>
            <person name="Hartog M."/>
            <person name="Hua A."/>
            <person name="Humphray S.J."/>
            <person name="Jeong D.H."/>
            <person name="Jing Y."/>
            <person name="Jocker A."/>
            <person name="Kenton S.M."/>
            <person name="Kim D.J."/>
            <person name="Klee K."/>
            <person name="Lai H."/>
            <person name="Lang C."/>
            <person name="Lin S."/>
            <person name="Macmil S.L."/>
            <person name="Magdelenat G."/>
            <person name="Matthews L."/>
            <person name="McCorrison J."/>
            <person name="Monaghan E.L."/>
            <person name="Mun J.H."/>
            <person name="Najar F.Z."/>
            <person name="Nicholson C."/>
            <person name="Noirot C."/>
            <person name="O'Bleness M."/>
            <person name="Paule C.R."/>
            <person name="Poulain J."/>
            <person name="Prion F."/>
            <person name="Qin B."/>
            <person name="Qu C."/>
            <person name="Retzel E.F."/>
            <person name="Riddle C."/>
            <person name="Sallet E."/>
            <person name="Samain S."/>
            <person name="Samson N."/>
            <person name="Sanders I."/>
            <person name="Saurat O."/>
            <person name="Scarpelli C."/>
            <person name="Schiex T."/>
            <person name="Segurens B."/>
            <person name="Severin A.J."/>
            <person name="Sherrier D.J."/>
            <person name="Shi R."/>
            <person name="Sims S."/>
            <person name="Singer S.R."/>
            <person name="Sinharoy S."/>
            <person name="Sterck L."/>
            <person name="Viollet A."/>
            <person name="Wang B.B."/>
            <person name="Wang K."/>
            <person name="Wang M."/>
            <person name="Wang X."/>
            <person name="Warfsmann J."/>
            <person name="Weissenbach J."/>
            <person name="White D.D."/>
            <person name="White J.D."/>
            <person name="Wiley G.B."/>
            <person name="Wincker P."/>
            <person name="Xing Y."/>
            <person name="Yang L."/>
            <person name="Yao Z."/>
            <person name="Ying F."/>
            <person name="Zhai J."/>
            <person name="Zhou L."/>
            <person name="Zuber A."/>
            <person name="Denarie J."/>
            <person name="Dixon R.A."/>
            <person name="May G.D."/>
            <person name="Schwartz D.C."/>
            <person name="Rogers J."/>
            <person name="Quetier F."/>
            <person name="Town C.D."/>
            <person name="Roe B.A."/>
        </authorList>
    </citation>
    <scope>NUCLEOTIDE SEQUENCE [LARGE SCALE GENOMIC DNA]</scope>
    <source>
        <strain evidence="8">A17</strain>
        <strain evidence="9 10">cv. Jemalong A17</strain>
    </source>
</reference>
<dbReference type="Pfam" id="PF07723">
    <property type="entry name" value="LRR_2"/>
    <property type="match status" value="2"/>
</dbReference>
<gene>
    <name evidence="8" type="ordered locus">MTR_3g110010</name>
</gene>